<keyword evidence="3" id="KW-0809">Transit peptide</keyword>
<dbReference type="Gene3D" id="1.25.70.10">
    <property type="entry name" value="Transcription termination factor 3, mitochondrial"/>
    <property type="match status" value="1"/>
</dbReference>
<organism evidence="4 5">
    <name type="scientific">Erythroxylum novogranatense</name>
    <dbReference type="NCBI Taxonomy" id="1862640"/>
    <lineage>
        <taxon>Eukaryota</taxon>
        <taxon>Viridiplantae</taxon>
        <taxon>Streptophyta</taxon>
        <taxon>Embryophyta</taxon>
        <taxon>Tracheophyta</taxon>
        <taxon>Spermatophyta</taxon>
        <taxon>Magnoliopsida</taxon>
        <taxon>eudicotyledons</taxon>
        <taxon>Gunneridae</taxon>
        <taxon>Pentapetalae</taxon>
        <taxon>rosids</taxon>
        <taxon>fabids</taxon>
        <taxon>Malpighiales</taxon>
        <taxon>Erythroxylaceae</taxon>
        <taxon>Erythroxylum</taxon>
    </lineage>
</organism>
<reference evidence="4 5" key="1">
    <citation type="submission" date="2021-09" db="EMBL/GenBank/DDBJ databases">
        <title>Genomic insights and catalytic innovation underlie evolution of tropane alkaloids biosynthesis.</title>
        <authorList>
            <person name="Wang Y.-J."/>
            <person name="Tian T."/>
            <person name="Huang J.-P."/>
            <person name="Huang S.-X."/>
        </authorList>
    </citation>
    <scope>NUCLEOTIDE SEQUENCE [LARGE SCALE GENOMIC DNA]</scope>
    <source>
        <strain evidence="4">KIB-2018</strain>
        <tissue evidence="4">Leaf</tissue>
    </source>
</reference>
<evidence type="ECO:0000256" key="1">
    <source>
        <dbReference type="ARBA" id="ARBA00007692"/>
    </source>
</evidence>
<gene>
    <name evidence="4" type="ORF">K2173_024791</name>
</gene>
<dbReference type="InterPro" id="IPR003690">
    <property type="entry name" value="MTERF"/>
</dbReference>
<keyword evidence="2" id="KW-0805">Transcription regulation</keyword>
<protein>
    <submittedName>
        <fullName evidence="4">Uncharacterized protein</fullName>
    </submittedName>
</protein>
<dbReference type="SMART" id="SM00733">
    <property type="entry name" value="Mterf"/>
    <property type="match status" value="3"/>
</dbReference>
<keyword evidence="5" id="KW-1185">Reference proteome</keyword>
<dbReference type="PANTHER" id="PTHR13068:SF113">
    <property type="entry name" value="TRANSCRIPTION TERMINATION FACTOR MTEF18, MITOCHONDRIAL"/>
    <property type="match status" value="1"/>
</dbReference>
<dbReference type="AlphaFoldDB" id="A0AAV8UF72"/>
<name>A0AAV8UF72_9ROSI</name>
<evidence type="ECO:0000313" key="4">
    <source>
        <dbReference type="EMBL" id="KAJ8900151.1"/>
    </source>
</evidence>
<dbReference type="Pfam" id="PF02536">
    <property type="entry name" value="mTERF"/>
    <property type="match status" value="2"/>
</dbReference>
<comment type="caution">
    <text evidence="4">The sequence shown here is derived from an EMBL/GenBank/DDBJ whole genome shotgun (WGS) entry which is preliminary data.</text>
</comment>
<dbReference type="GO" id="GO:0006353">
    <property type="term" value="P:DNA-templated transcription termination"/>
    <property type="evidence" value="ECO:0007669"/>
    <property type="project" value="UniProtKB-KW"/>
</dbReference>
<evidence type="ECO:0000313" key="5">
    <source>
        <dbReference type="Proteomes" id="UP001159364"/>
    </source>
</evidence>
<evidence type="ECO:0000256" key="3">
    <source>
        <dbReference type="ARBA" id="ARBA00022946"/>
    </source>
</evidence>
<evidence type="ECO:0000256" key="2">
    <source>
        <dbReference type="ARBA" id="ARBA00022472"/>
    </source>
</evidence>
<accession>A0AAV8UF72</accession>
<dbReference type="PANTHER" id="PTHR13068">
    <property type="entry name" value="CGI-12 PROTEIN-RELATED"/>
    <property type="match status" value="1"/>
</dbReference>
<dbReference type="InterPro" id="IPR038538">
    <property type="entry name" value="MTERF_sf"/>
</dbReference>
<proteinExistence type="inferred from homology"/>
<comment type="similarity">
    <text evidence="1">Belongs to the mTERF family.</text>
</comment>
<keyword evidence="2" id="KW-0806">Transcription termination</keyword>
<dbReference type="EMBL" id="JAIWQS010000008">
    <property type="protein sequence ID" value="KAJ8900151.1"/>
    <property type="molecule type" value="Genomic_DNA"/>
</dbReference>
<dbReference type="Proteomes" id="UP001159364">
    <property type="component" value="Linkage Group LG08"/>
</dbReference>
<sequence length="554" mass="63596">MISRHFTSLPKLPSLSKIPSKYKSRAVKEAQEVLTDYLHLTRLVPFTYAENISKYSIISLSNLIANLNSDVGFKVSDFPKSFQKFLRYHPINEFEFFYESIGIDYNEVHGFLPKNKFFFSEDVAPLNASYTLSAFGFPWNKLGNLCREETSVFGEGSKDLTSRLSDFLIYGFSKVQVIGICLTFPYLLNGKFDGENEALLDDLRVLLLDFNLRSYVEENVDAWFETCKKIRVFYDLGCEKGKMGELMGRNKRFFVDYSIEDIVQKANFFCRFDVSNEDACLLLLQRPEIFNFDLDKKVISVQGLLRHFGLSDEELESVARKYSHIMGRNKMANLPHVMRALDLHLWFFNEIKKGNHPLLASYSMSDSNDDIDEEYRAYLEIIRASRTPVHTRNKLDFVHGIGFAENALCVKIFVHLHGTSTELQERFDCLLDAGISFSNVCSMINRAPKIMNQSPEMIVDKVNYLCCEMGGSLHDLVAFPAFLCFDLEKRIKPRHRFQKLVMEKGLCTLKYSVASIVATSEKCFLARAHGMCPAALKHYFECLLPRSLANNEVS</sequence>
<keyword evidence="2" id="KW-0804">Transcription</keyword>
<dbReference type="GO" id="GO:0003676">
    <property type="term" value="F:nucleic acid binding"/>
    <property type="evidence" value="ECO:0007669"/>
    <property type="project" value="InterPro"/>
</dbReference>